<dbReference type="GO" id="GO:0051604">
    <property type="term" value="P:protein maturation"/>
    <property type="evidence" value="ECO:0007669"/>
    <property type="project" value="InterPro"/>
</dbReference>
<dbReference type="InterPro" id="IPR000688">
    <property type="entry name" value="HypA/HybF"/>
</dbReference>
<dbReference type="Proteomes" id="UP000198672">
    <property type="component" value="Unassembled WGS sequence"/>
</dbReference>
<dbReference type="HAMAP" id="MF_00213">
    <property type="entry name" value="HypA_HybF"/>
    <property type="match status" value="1"/>
</dbReference>
<dbReference type="GO" id="GO:0008270">
    <property type="term" value="F:zinc ion binding"/>
    <property type="evidence" value="ECO:0007669"/>
    <property type="project" value="UniProtKB-UniRule"/>
</dbReference>
<dbReference type="PANTHER" id="PTHR34535">
    <property type="entry name" value="HYDROGENASE MATURATION FACTOR HYPA"/>
    <property type="match status" value="1"/>
</dbReference>
<feature type="binding site" evidence="5">
    <location>
        <position position="76"/>
    </location>
    <ligand>
        <name>Zn(2+)</name>
        <dbReference type="ChEBI" id="CHEBI:29105"/>
    </ligand>
</feature>
<dbReference type="STRING" id="61595.SAMN05421644_14419"/>
<dbReference type="Pfam" id="PF01155">
    <property type="entry name" value="HypA"/>
    <property type="match status" value="1"/>
</dbReference>
<feature type="binding site" evidence="5">
    <location>
        <position position="2"/>
    </location>
    <ligand>
        <name>Ni(2+)</name>
        <dbReference type="ChEBI" id="CHEBI:49786"/>
    </ligand>
</feature>
<gene>
    <name evidence="5" type="primary">hypA</name>
    <name evidence="6" type="ORF">SAMN05421644_14419</name>
</gene>
<dbReference type="OrthoDB" id="288014at2"/>
<dbReference type="InterPro" id="IPR020538">
    <property type="entry name" value="Hydgase_Ni_incorp_HypA/HybF_CS"/>
</dbReference>
<proteinExistence type="inferred from homology"/>
<dbReference type="PROSITE" id="PS01249">
    <property type="entry name" value="HYPA"/>
    <property type="match status" value="1"/>
</dbReference>
<evidence type="ECO:0000256" key="5">
    <source>
        <dbReference type="HAMAP-Rule" id="MF_00213"/>
    </source>
</evidence>
<evidence type="ECO:0000256" key="2">
    <source>
        <dbReference type="ARBA" id="ARBA00022596"/>
    </source>
</evidence>
<evidence type="ECO:0000256" key="1">
    <source>
        <dbReference type="ARBA" id="ARBA00010748"/>
    </source>
</evidence>
<comment type="similarity">
    <text evidence="1 5">Belongs to the HypA/HybF family.</text>
</comment>
<name>A0A1H3IJW9_ALLWA</name>
<sequence length="116" mass="12443">MHELSLCQALLEQVADIAREHGANRVERICLRIGPLAGVEPQLLQQAYPLVAIGTIAETAELVIEPAEIRVRCTRCGAETVATANRLLCGACGAFQTQLISGDELILAHLELTLAD</sequence>
<evidence type="ECO:0000256" key="3">
    <source>
        <dbReference type="ARBA" id="ARBA00022723"/>
    </source>
</evidence>
<accession>A0A1H3IJW9</accession>
<reference evidence="7" key="1">
    <citation type="submission" date="2016-10" db="EMBL/GenBank/DDBJ databases">
        <authorList>
            <person name="Varghese N."/>
            <person name="Submissions S."/>
        </authorList>
    </citation>
    <scope>NUCLEOTIDE SEQUENCE [LARGE SCALE GENOMIC DNA]</scope>
    <source>
        <strain evidence="7">DSM 173</strain>
    </source>
</reference>
<dbReference type="RefSeq" id="WP_091334874.1">
    <property type="nucleotide sequence ID" value="NZ_FNOW01000044.1"/>
</dbReference>
<dbReference type="PANTHER" id="PTHR34535:SF3">
    <property type="entry name" value="HYDROGENASE MATURATION FACTOR HYPA"/>
    <property type="match status" value="1"/>
</dbReference>
<keyword evidence="2 5" id="KW-0533">Nickel</keyword>
<protein>
    <recommendedName>
        <fullName evidence="5">Hydrogenase maturation factor HypA</fullName>
    </recommendedName>
</protein>
<evidence type="ECO:0000313" key="7">
    <source>
        <dbReference type="Proteomes" id="UP000198672"/>
    </source>
</evidence>
<keyword evidence="4 5" id="KW-0862">Zinc</keyword>
<evidence type="ECO:0000313" key="6">
    <source>
        <dbReference type="EMBL" id="SDY27579.1"/>
    </source>
</evidence>
<dbReference type="PIRSF" id="PIRSF004761">
    <property type="entry name" value="Hydrgn_mat_HypA"/>
    <property type="match status" value="1"/>
</dbReference>
<dbReference type="GO" id="GO:0016151">
    <property type="term" value="F:nickel cation binding"/>
    <property type="evidence" value="ECO:0007669"/>
    <property type="project" value="UniProtKB-UniRule"/>
</dbReference>
<evidence type="ECO:0000256" key="4">
    <source>
        <dbReference type="ARBA" id="ARBA00022833"/>
    </source>
</evidence>
<organism evidence="6 7">
    <name type="scientific">Allochromatium warmingii</name>
    <name type="common">Chromatium warmingii</name>
    <dbReference type="NCBI Taxonomy" id="61595"/>
    <lineage>
        <taxon>Bacteria</taxon>
        <taxon>Pseudomonadati</taxon>
        <taxon>Pseudomonadota</taxon>
        <taxon>Gammaproteobacteria</taxon>
        <taxon>Chromatiales</taxon>
        <taxon>Chromatiaceae</taxon>
        <taxon>Allochromatium</taxon>
    </lineage>
</organism>
<keyword evidence="7" id="KW-1185">Reference proteome</keyword>
<dbReference type="EMBL" id="FNOW01000044">
    <property type="protein sequence ID" value="SDY27579.1"/>
    <property type="molecule type" value="Genomic_DNA"/>
</dbReference>
<feature type="binding site" evidence="5">
    <location>
        <position position="92"/>
    </location>
    <ligand>
        <name>Zn(2+)</name>
        <dbReference type="ChEBI" id="CHEBI:29105"/>
    </ligand>
</feature>
<feature type="binding site" evidence="5">
    <location>
        <position position="89"/>
    </location>
    <ligand>
        <name>Zn(2+)</name>
        <dbReference type="ChEBI" id="CHEBI:29105"/>
    </ligand>
</feature>
<keyword evidence="3 5" id="KW-0479">Metal-binding</keyword>
<comment type="function">
    <text evidence="5">Involved in the maturation of [NiFe] hydrogenases. Required for nickel insertion into the metal center of the hydrogenase.</text>
</comment>
<feature type="binding site" evidence="5">
    <location>
        <position position="73"/>
    </location>
    <ligand>
        <name>Zn(2+)</name>
        <dbReference type="ChEBI" id="CHEBI:29105"/>
    </ligand>
</feature>
<dbReference type="AlphaFoldDB" id="A0A1H3IJW9"/>
<dbReference type="Gene3D" id="3.30.2320.80">
    <property type="match status" value="1"/>
</dbReference>